<evidence type="ECO:0000256" key="18">
    <source>
        <dbReference type="SAM" id="MobiDB-lite"/>
    </source>
</evidence>
<evidence type="ECO:0000256" key="1">
    <source>
        <dbReference type="ARBA" id="ARBA00001206"/>
    </source>
</evidence>
<dbReference type="GO" id="GO:0045087">
    <property type="term" value="P:innate immune response"/>
    <property type="evidence" value="ECO:0007669"/>
    <property type="project" value="UniProtKB-KW"/>
</dbReference>
<dbReference type="PANTHER" id="PTHR12280:SF25">
    <property type="entry name" value="PANTOTHENATE KINASE 2, MITOCHONDRIAL"/>
    <property type="match status" value="1"/>
</dbReference>
<dbReference type="Gene3D" id="1.10.533.10">
    <property type="entry name" value="Death Domain, Fas"/>
    <property type="match status" value="1"/>
</dbReference>
<evidence type="ECO:0000313" key="21">
    <source>
        <dbReference type="Proteomes" id="UP001474421"/>
    </source>
</evidence>
<dbReference type="FunFam" id="3.30.420.40:FF:000392">
    <property type="entry name" value="pantothenate kinase 3-like isoform X1"/>
    <property type="match status" value="1"/>
</dbReference>
<feature type="compositionally biased region" description="Polar residues" evidence="18">
    <location>
        <begin position="523"/>
        <end position="554"/>
    </location>
</feature>
<proteinExistence type="inferred from homology"/>
<evidence type="ECO:0000256" key="14">
    <source>
        <dbReference type="ARBA" id="ARBA00022843"/>
    </source>
</evidence>
<keyword evidence="10" id="KW-0808">Transferase</keyword>
<dbReference type="InterPro" id="IPR004567">
    <property type="entry name" value="Type_II_PanK"/>
</dbReference>
<dbReference type="CDD" id="cd24136">
    <property type="entry name" value="ASKHA_NBD_PanK-II_Pank2"/>
    <property type="match status" value="1"/>
</dbReference>
<dbReference type="AlphaFoldDB" id="A0AAW1B991"/>
<feature type="compositionally biased region" description="Basic and acidic residues" evidence="18">
    <location>
        <begin position="314"/>
        <end position="340"/>
    </location>
</feature>
<evidence type="ECO:0000256" key="13">
    <source>
        <dbReference type="ARBA" id="ARBA00022840"/>
    </source>
</evidence>
<keyword evidence="21" id="KW-1185">Reference proteome</keyword>
<keyword evidence="16" id="KW-0173">Coenzyme A biosynthesis</keyword>
<feature type="compositionally biased region" description="Basic and acidic residues" evidence="18">
    <location>
        <begin position="719"/>
        <end position="737"/>
    </location>
</feature>
<comment type="similarity">
    <text evidence="17">Belongs to the type II pantothenate kinase family.</text>
</comment>
<dbReference type="Pfam" id="PF03630">
    <property type="entry name" value="Fumble"/>
    <property type="match status" value="1"/>
</dbReference>
<evidence type="ECO:0000256" key="7">
    <source>
        <dbReference type="ARBA" id="ARBA00022499"/>
    </source>
</evidence>
<evidence type="ECO:0000256" key="9">
    <source>
        <dbReference type="ARBA" id="ARBA00022588"/>
    </source>
</evidence>
<evidence type="ECO:0000256" key="5">
    <source>
        <dbReference type="ARBA" id="ARBA00012102"/>
    </source>
</evidence>
<dbReference type="GO" id="GO:0005829">
    <property type="term" value="C:cytosol"/>
    <property type="evidence" value="ECO:0007669"/>
    <property type="project" value="TreeGrafter"/>
</dbReference>
<comment type="caution">
    <text evidence="20">The sequence shown here is derived from an EMBL/GenBank/DDBJ whole genome shotgun (WGS) entry which is preliminary data.</text>
</comment>
<keyword evidence="11" id="KW-0547">Nucleotide-binding</keyword>
<keyword evidence="9" id="KW-0399">Innate immunity</keyword>
<dbReference type="InterPro" id="IPR043129">
    <property type="entry name" value="ATPase_NBD"/>
</dbReference>
<comment type="subcellular location">
    <subcellularLocation>
        <location evidence="2">Cytoplasm</location>
    </subcellularLocation>
</comment>
<dbReference type="SUPFAM" id="SSF53067">
    <property type="entry name" value="Actin-like ATPase domain"/>
    <property type="match status" value="2"/>
</dbReference>
<evidence type="ECO:0000256" key="10">
    <source>
        <dbReference type="ARBA" id="ARBA00022679"/>
    </source>
</evidence>
<comment type="catalytic activity">
    <reaction evidence="1">
        <text>(R)-pantothenate + ATP = (R)-4'-phosphopantothenate + ADP + H(+)</text>
        <dbReference type="Rhea" id="RHEA:16373"/>
        <dbReference type="ChEBI" id="CHEBI:10986"/>
        <dbReference type="ChEBI" id="CHEBI:15378"/>
        <dbReference type="ChEBI" id="CHEBI:29032"/>
        <dbReference type="ChEBI" id="CHEBI:30616"/>
        <dbReference type="ChEBI" id="CHEBI:456216"/>
        <dbReference type="EC" id="2.7.1.33"/>
    </reaction>
</comment>
<evidence type="ECO:0000259" key="19">
    <source>
        <dbReference type="Pfam" id="PF16739"/>
    </source>
</evidence>
<evidence type="ECO:0000256" key="6">
    <source>
        <dbReference type="ARBA" id="ARBA00022490"/>
    </source>
</evidence>
<evidence type="ECO:0000256" key="16">
    <source>
        <dbReference type="ARBA" id="ARBA00022993"/>
    </source>
</evidence>
<keyword evidence="13" id="KW-0067">ATP-binding</keyword>
<dbReference type="GO" id="GO:0005634">
    <property type="term" value="C:nucleus"/>
    <property type="evidence" value="ECO:0007669"/>
    <property type="project" value="TreeGrafter"/>
</dbReference>
<dbReference type="Pfam" id="PF16739">
    <property type="entry name" value="CARD_2"/>
    <property type="match status" value="1"/>
</dbReference>
<dbReference type="FunFam" id="3.30.420.40:FF:000244">
    <property type="entry name" value="pantothenate kinase 1-like isoform X3"/>
    <property type="match status" value="1"/>
</dbReference>
<feature type="domain" description="Caspase recruitment" evidence="19">
    <location>
        <begin position="14"/>
        <end position="94"/>
    </location>
</feature>
<evidence type="ECO:0000256" key="4">
    <source>
        <dbReference type="ARBA" id="ARBA00011738"/>
    </source>
</evidence>
<evidence type="ECO:0000313" key="20">
    <source>
        <dbReference type="EMBL" id="KAK9398590.1"/>
    </source>
</evidence>
<dbReference type="GO" id="GO:0015937">
    <property type="term" value="P:coenzyme A biosynthetic process"/>
    <property type="evidence" value="ECO:0007669"/>
    <property type="project" value="UniProtKB-KW"/>
</dbReference>
<organism evidence="20 21">
    <name type="scientific">Crotalus adamanteus</name>
    <name type="common">Eastern diamondback rattlesnake</name>
    <dbReference type="NCBI Taxonomy" id="8729"/>
    <lineage>
        <taxon>Eukaryota</taxon>
        <taxon>Metazoa</taxon>
        <taxon>Chordata</taxon>
        <taxon>Craniata</taxon>
        <taxon>Vertebrata</taxon>
        <taxon>Euteleostomi</taxon>
        <taxon>Lepidosauria</taxon>
        <taxon>Squamata</taxon>
        <taxon>Bifurcata</taxon>
        <taxon>Unidentata</taxon>
        <taxon>Episquamata</taxon>
        <taxon>Toxicofera</taxon>
        <taxon>Serpentes</taxon>
        <taxon>Colubroidea</taxon>
        <taxon>Viperidae</taxon>
        <taxon>Crotalinae</taxon>
        <taxon>Crotalus</taxon>
    </lineage>
</organism>
<evidence type="ECO:0000256" key="2">
    <source>
        <dbReference type="ARBA" id="ARBA00004496"/>
    </source>
</evidence>
<keyword evidence="8" id="KW-0597">Phosphoprotein</keyword>
<feature type="compositionally biased region" description="Low complexity" evidence="18">
    <location>
        <begin position="396"/>
        <end position="406"/>
    </location>
</feature>
<name>A0AAW1B991_CROAD</name>
<protein>
    <recommendedName>
        <fullName evidence="5">pantothenate kinase</fullName>
        <ecNumber evidence="5">2.7.1.33</ecNumber>
    </recommendedName>
</protein>
<evidence type="ECO:0000256" key="12">
    <source>
        <dbReference type="ARBA" id="ARBA00022777"/>
    </source>
</evidence>
<dbReference type="EMBL" id="JAOTOJ010000007">
    <property type="protein sequence ID" value="KAK9398590.1"/>
    <property type="molecule type" value="Genomic_DNA"/>
</dbReference>
<feature type="compositionally biased region" description="Basic and acidic residues" evidence="18">
    <location>
        <begin position="633"/>
        <end position="647"/>
    </location>
</feature>
<dbReference type="GO" id="GO:0005524">
    <property type="term" value="F:ATP binding"/>
    <property type="evidence" value="ECO:0007669"/>
    <property type="project" value="UniProtKB-KW"/>
</dbReference>
<feature type="region of interest" description="Disordered" evidence="18">
    <location>
        <begin position="314"/>
        <end position="434"/>
    </location>
</feature>
<feature type="region of interest" description="Disordered" evidence="18">
    <location>
        <begin position="479"/>
        <end position="743"/>
    </location>
</feature>
<keyword evidence="6" id="KW-0963">Cytoplasm</keyword>
<feature type="region of interest" description="Disordered" evidence="18">
    <location>
        <begin position="103"/>
        <end position="208"/>
    </location>
</feature>
<comment type="subunit">
    <text evidence="4">Homodimer.</text>
</comment>
<accession>A0AAW1B991</accession>
<dbReference type="GO" id="GO:0004594">
    <property type="term" value="F:pantothenate kinase activity"/>
    <property type="evidence" value="ECO:0007669"/>
    <property type="project" value="UniProtKB-EC"/>
</dbReference>
<feature type="compositionally biased region" description="Polar residues" evidence="18">
    <location>
        <begin position="354"/>
        <end position="377"/>
    </location>
</feature>
<evidence type="ECO:0000256" key="3">
    <source>
        <dbReference type="ARBA" id="ARBA00005225"/>
    </source>
</evidence>
<dbReference type="EC" id="2.7.1.33" evidence="5"/>
<reference evidence="20 21" key="1">
    <citation type="journal article" date="2024" name="Proc. Natl. Acad. Sci. U.S.A.">
        <title>The genetic regulatory architecture and epigenomic basis for age-related changes in rattlesnake venom.</title>
        <authorList>
            <person name="Hogan M.P."/>
            <person name="Holding M.L."/>
            <person name="Nystrom G.S."/>
            <person name="Colston T.J."/>
            <person name="Bartlett D.A."/>
            <person name="Mason A.J."/>
            <person name="Ellsworth S.A."/>
            <person name="Rautsaw R.M."/>
            <person name="Lawrence K.C."/>
            <person name="Strickland J.L."/>
            <person name="He B."/>
            <person name="Fraser P."/>
            <person name="Margres M.J."/>
            <person name="Gilbert D.M."/>
            <person name="Gibbs H.L."/>
            <person name="Parkinson C.L."/>
            <person name="Rokyta D.R."/>
        </authorList>
    </citation>
    <scope>NUCLEOTIDE SEQUENCE [LARGE SCALE GENOMIC DNA]</scope>
    <source>
        <strain evidence="20">DRR0105</strain>
    </source>
</reference>
<evidence type="ECO:0000256" key="8">
    <source>
        <dbReference type="ARBA" id="ARBA00022553"/>
    </source>
</evidence>
<feature type="compositionally biased region" description="Basic and acidic residues" evidence="18">
    <location>
        <begin position="423"/>
        <end position="434"/>
    </location>
</feature>
<dbReference type="InterPro" id="IPR031964">
    <property type="entry name" value="CARD_dom"/>
</dbReference>
<comment type="pathway">
    <text evidence="3">Cofactor biosynthesis; coenzyme A biosynthesis; CoA from (R)-pantothenate: step 1/5.</text>
</comment>
<evidence type="ECO:0000256" key="15">
    <source>
        <dbReference type="ARBA" id="ARBA00022859"/>
    </source>
</evidence>
<dbReference type="InterPro" id="IPR011029">
    <property type="entry name" value="DEATH-like_dom_sf"/>
</dbReference>
<dbReference type="Gene3D" id="3.30.420.40">
    <property type="match status" value="1"/>
</dbReference>
<dbReference type="NCBIfam" id="TIGR00555">
    <property type="entry name" value="panK_eukar"/>
    <property type="match status" value="1"/>
</dbReference>
<keyword evidence="12 20" id="KW-0418">Kinase</keyword>
<feature type="compositionally biased region" description="Low complexity" evidence="18">
    <location>
        <begin position="108"/>
        <end position="119"/>
    </location>
</feature>
<keyword evidence="14" id="KW-0832">Ubl conjugation</keyword>
<dbReference type="PANTHER" id="PTHR12280">
    <property type="entry name" value="PANTOTHENATE KINASE"/>
    <property type="match status" value="1"/>
</dbReference>
<keyword evidence="15" id="KW-0391">Immunity</keyword>
<sequence>MSVRGSGFAEDEVKKYVYRNLAMFHRVRFSQMIHLRCLTETDRQKIRATCTNEGNNMTTFDFFQCLCCRDGWVPQFVEALREQNMGDLADKLESVYRANLLPSPRTPPAASAPAAVNRPSAPPPRSPVFIPEARPIFPSQLAASPANPPPQDTGDYRTPVQENSHPVEKSKSAVHPESADKGEAGFSSTSDGHSASDIGAAAGRDRAPESQDLCLAEAQALPFQGPVGRRPLRPPTTSTSAAGGPVEQKWDGRQHRPVTVKNGRFGNVHQPDDGGTVSTLPAGASGNQPEEDDYSSDSVLLPLANQREDLVEERQVHVLRGDRKQENRPVVDRRLDKQEKNLPASPRSAEDQTRVFTDPSSRSSPANGAQPSFTQTGAKPRHPVPSPMSEHPIRLPPSVLNVSSSVEAKPPKPCVELSAGGERSSDDVKLPVEDKGSWGQTTVLSAVAGWPQEGMESRPSAIRDCQRYSHIFYSNCGEDHMPSKPGILSSENTSESSKLRLDDTGEASKLYSGSSERLRMSDSDSILRSASNSDPILVSNSTSAGNLTPSTAGGSSRAGEPLDASLPPEVDPGEEDTSLRSHHVRVEENRSVDLTGVPLDVASSRPSPRAFPDSTSGGQPKNEAKNQAGPCLPDEKAKEERKGEEKTSAQAQCRLWLLSPRRMEPLQNGSGKRQADEEPPPVMEMGSEAGGSPEERRRRAPAPGGRRRGGGPSRAEAAAGREKERVGPAPRPRLDSHRKSRPPFPWFGLDIGGTLVKLVYFEPKDITAEEEEEEVENLKSIRKYLTSNTAYGSTGIRDVHLELRDLTLCGRKGNLHFIRFPTHDMPAFIQMGSEKHFSSLHTTLCATGGGAYKFEQDFRTVGDLQLRKMDELDCLIKGVLYIDSVGFNGHSECYYCENPTDPEKCQKVPFNLENPYPLLLVNIGSGVSILAVYSEDNYKRVTGTSLGGGTFFGLCCLLTGCSTFEEALDMASRGDSTKVDKLVRDIYGGDYERFGLPGWTIASSFGNMMSKEKRDAASKEDLARAALITITNNIGSIARMCALNENINKVVFVGNFLRINTISMKFLAYALDYWSKGQLKALFLEHEGYFGAVGALLELLETS</sequence>
<evidence type="ECO:0000256" key="11">
    <source>
        <dbReference type="ARBA" id="ARBA00022741"/>
    </source>
</evidence>
<feature type="region of interest" description="Disordered" evidence="18">
    <location>
        <begin position="225"/>
        <end position="296"/>
    </location>
</feature>
<gene>
    <name evidence="20" type="ORF">NXF25_013559</name>
</gene>
<dbReference type="FunFam" id="3.30.420.510:FF:000001">
    <property type="entry name" value="pantothenate kinase 2, mitochondrial"/>
    <property type="match status" value="1"/>
</dbReference>
<dbReference type="Proteomes" id="UP001474421">
    <property type="component" value="Unassembled WGS sequence"/>
</dbReference>
<dbReference type="Gene3D" id="3.30.420.510">
    <property type="match status" value="1"/>
</dbReference>
<evidence type="ECO:0000256" key="17">
    <source>
        <dbReference type="ARBA" id="ARBA00060870"/>
    </source>
</evidence>
<keyword evidence="7" id="KW-1017">Isopeptide bond</keyword>